<comment type="caution">
    <text evidence="6">The sequence shown here is derived from an EMBL/GenBank/DDBJ whole genome shotgun (WGS) entry which is preliminary data.</text>
</comment>
<evidence type="ECO:0000256" key="2">
    <source>
        <dbReference type="ARBA" id="ARBA00022723"/>
    </source>
</evidence>
<dbReference type="Pfam" id="PF00884">
    <property type="entry name" value="Sulfatase"/>
    <property type="match status" value="1"/>
</dbReference>
<dbReference type="OrthoDB" id="9762324at2"/>
<name>A0A5C5VRP6_9PLAN</name>
<protein>
    <submittedName>
        <fullName evidence="6">Arylsulfatase</fullName>
        <ecNumber evidence="6">3.1.6.1</ecNumber>
    </submittedName>
</protein>
<keyword evidence="7" id="KW-1185">Reference proteome</keyword>
<dbReference type="AlphaFoldDB" id="A0A5C5VRP6"/>
<evidence type="ECO:0000256" key="3">
    <source>
        <dbReference type="ARBA" id="ARBA00022801"/>
    </source>
</evidence>
<keyword evidence="3 6" id="KW-0378">Hydrolase</keyword>
<dbReference type="InterPro" id="IPR017850">
    <property type="entry name" value="Alkaline_phosphatase_core_sf"/>
</dbReference>
<evidence type="ECO:0000256" key="4">
    <source>
        <dbReference type="ARBA" id="ARBA00022837"/>
    </source>
</evidence>
<evidence type="ECO:0000256" key="1">
    <source>
        <dbReference type="ARBA" id="ARBA00008779"/>
    </source>
</evidence>
<gene>
    <name evidence="6" type="primary">atsA_67</name>
    <name evidence="6" type="ORF">KOR42_48460</name>
</gene>
<dbReference type="PANTHER" id="PTHR42693">
    <property type="entry name" value="ARYLSULFATASE FAMILY MEMBER"/>
    <property type="match status" value="1"/>
</dbReference>
<dbReference type="InterPro" id="IPR050738">
    <property type="entry name" value="Sulfatase"/>
</dbReference>
<evidence type="ECO:0000313" key="6">
    <source>
        <dbReference type="EMBL" id="TWT41306.1"/>
    </source>
</evidence>
<proteinExistence type="inferred from homology"/>
<dbReference type="Gene3D" id="3.40.720.10">
    <property type="entry name" value="Alkaline Phosphatase, subunit A"/>
    <property type="match status" value="1"/>
</dbReference>
<dbReference type="InterPro" id="IPR024607">
    <property type="entry name" value="Sulfatase_CS"/>
</dbReference>
<sequence>MLSHLSRSFALVLTGLGLCMVSAEEVELDRTKLPIDVRSVGGRIGQTAADSKPPALISPTAPNGAPNVVLVLLDDVGFGAAGTFGGPVETPAMDALATEGLRYNRFHTTALCSPTRAALMTGRNHHSVGTGMVAEFATSYPSYNSTIPKSAATIAQVLQGNGYSTACYGKWHNTPVWEVSPAGPFDRWPTSLGFDEFYGFMAGEANQFYPALFHGTTPIERPEHVENYHFTTDMVDQSLVWMMRQQVSNPDKPFFLYFAPGATHSPHHAPKEYIEKYRGKFNQGWDKMREETFARQKKLGVIPADAILTPRDASMPAWDSLSHDEQKVASRLMEVYAGFLDHTDVEVGRLADGIKKLGEWDNTMFIYIVGDNGAAGPGGRYGVFNAMVNLNGLREDKDVVLRRLEDCGGPKANNDYATGHAWAMSTPFQFVKQFASHFGGTRNPVIITWPNKIKDKGGLRSQFHHVIDIAPTIYEAAGIPAPTSVNGIKQMPIQGVAMNYTFDEADAPSTRETQYFEVVGVRGVYDDGWVACTYHNKFSWQASKVPAFSDDTWELYHVEKDFSQAENVAAKHPEKLEELKKLFLVEAEKYNVFPLDDRGFARVLESGRPTIVGDRTRFTLRKGAIRMPEDMIRTTFNRSYEINAKLDIPDDGKVEGVVLAAGGYFGGLSLYIKEGRPQFTYNYFGSEYTTLTGGKALPSGDVTLQFLFDYDGGGTGKGGAAKLLVNDEVVAEGKIPKTVPLGFSADETLDAGEDTGTPSGDYKCPFRFTGKLNTVTVTIK</sequence>
<dbReference type="SUPFAM" id="SSF53649">
    <property type="entry name" value="Alkaline phosphatase-like"/>
    <property type="match status" value="1"/>
</dbReference>
<dbReference type="GO" id="GO:0004065">
    <property type="term" value="F:arylsulfatase activity"/>
    <property type="evidence" value="ECO:0007669"/>
    <property type="project" value="UniProtKB-EC"/>
</dbReference>
<keyword evidence="4" id="KW-0106">Calcium</keyword>
<dbReference type="PROSITE" id="PS00523">
    <property type="entry name" value="SULFATASE_1"/>
    <property type="match status" value="1"/>
</dbReference>
<evidence type="ECO:0000313" key="7">
    <source>
        <dbReference type="Proteomes" id="UP000317243"/>
    </source>
</evidence>
<dbReference type="CDD" id="cd16025">
    <property type="entry name" value="PAS_like"/>
    <property type="match status" value="1"/>
</dbReference>
<dbReference type="PANTHER" id="PTHR42693:SF43">
    <property type="entry name" value="BLL2667 PROTEIN"/>
    <property type="match status" value="1"/>
</dbReference>
<keyword evidence="2" id="KW-0479">Metal-binding</keyword>
<feature type="domain" description="Sulfatase N-terminal" evidence="5">
    <location>
        <begin position="66"/>
        <end position="479"/>
    </location>
</feature>
<dbReference type="EC" id="3.1.6.1" evidence="6"/>
<evidence type="ECO:0000259" key="5">
    <source>
        <dbReference type="Pfam" id="PF00884"/>
    </source>
</evidence>
<reference evidence="6 7" key="1">
    <citation type="submission" date="2019-02" db="EMBL/GenBank/DDBJ databases">
        <title>Deep-cultivation of Planctomycetes and their phenomic and genomic characterization uncovers novel biology.</title>
        <authorList>
            <person name="Wiegand S."/>
            <person name="Jogler M."/>
            <person name="Boedeker C."/>
            <person name="Pinto D."/>
            <person name="Vollmers J."/>
            <person name="Rivas-Marin E."/>
            <person name="Kohn T."/>
            <person name="Peeters S.H."/>
            <person name="Heuer A."/>
            <person name="Rast P."/>
            <person name="Oberbeckmann S."/>
            <person name="Bunk B."/>
            <person name="Jeske O."/>
            <person name="Meyerdierks A."/>
            <person name="Storesund J.E."/>
            <person name="Kallscheuer N."/>
            <person name="Luecker S."/>
            <person name="Lage O.M."/>
            <person name="Pohl T."/>
            <person name="Merkel B.J."/>
            <person name="Hornburger P."/>
            <person name="Mueller R.-W."/>
            <person name="Bruemmer F."/>
            <person name="Labrenz M."/>
            <person name="Spormann A.M."/>
            <person name="Op Den Camp H."/>
            <person name="Overmann J."/>
            <person name="Amann R."/>
            <person name="Jetten M.S.M."/>
            <person name="Mascher T."/>
            <person name="Medema M.H."/>
            <person name="Devos D.P."/>
            <person name="Kaster A.-K."/>
            <person name="Ovreas L."/>
            <person name="Rohde M."/>
            <person name="Galperin M.Y."/>
            <person name="Jogler C."/>
        </authorList>
    </citation>
    <scope>NUCLEOTIDE SEQUENCE [LARGE SCALE GENOMIC DNA]</scope>
    <source>
        <strain evidence="6 7">KOR42</strain>
    </source>
</reference>
<dbReference type="InterPro" id="IPR000917">
    <property type="entry name" value="Sulfatase_N"/>
</dbReference>
<dbReference type="Proteomes" id="UP000317243">
    <property type="component" value="Unassembled WGS sequence"/>
</dbReference>
<organism evidence="6 7">
    <name type="scientific">Thalassoglobus neptunius</name>
    <dbReference type="NCBI Taxonomy" id="1938619"/>
    <lineage>
        <taxon>Bacteria</taxon>
        <taxon>Pseudomonadati</taxon>
        <taxon>Planctomycetota</taxon>
        <taxon>Planctomycetia</taxon>
        <taxon>Planctomycetales</taxon>
        <taxon>Planctomycetaceae</taxon>
        <taxon>Thalassoglobus</taxon>
    </lineage>
</organism>
<comment type="similarity">
    <text evidence="1">Belongs to the sulfatase family.</text>
</comment>
<dbReference type="EMBL" id="SIHI01000046">
    <property type="protein sequence ID" value="TWT41306.1"/>
    <property type="molecule type" value="Genomic_DNA"/>
</dbReference>
<dbReference type="Gene3D" id="3.30.1120.10">
    <property type="match status" value="1"/>
</dbReference>
<dbReference type="GO" id="GO:0046872">
    <property type="term" value="F:metal ion binding"/>
    <property type="evidence" value="ECO:0007669"/>
    <property type="project" value="UniProtKB-KW"/>
</dbReference>
<accession>A0A5C5VRP6</accession>